<keyword evidence="9" id="KW-1185">Reference proteome</keyword>
<dbReference type="InterPro" id="IPR051460">
    <property type="entry name" value="HdrC_iron-sulfur_subunit"/>
</dbReference>
<evidence type="ECO:0000256" key="2">
    <source>
        <dbReference type="ARBA" id="ARBA00022723"/>
    </source>
</evidence>
<keyword evidence="3" id="KW-0560">Oxidoreductase</keyword>
<keyword evidence="5" id="KW-0411">Iron-sulfur</keyword>
<feature type="transmembrane region" description="Helical" evidence="6">
    <location>
        <begin position="76"/>
        <end position="105"/>
    </location>
</feature>
<dbReference type="InterPro" id="IPR036197">
    <property type="entry name" value="NarG-like_sf"/>
</dbReference>
<accession>Q39TD1</accession>
<evidence type="ECO:0000256" key="3">
    <source>
        <dbReference type="ARBA" id="ARBA00023002"/>
    </source>
</evidence>
<dbReference type="PANTHER" id="PTHR43255:SF1">
    <property type="entry name" value="IRON-SULFUR-BINDING OXIDOREDUCTASE FADF-RELATED"/>
    <property type="match status" value="1"/>
</dbReference>
<dbReference type="EMBL" id="CP000148">
    <property type="protein sequence ID" value="ABB32493.1"/>
    <property type="molecule type" value="Genomic_DNA"/>
</dbReference>
<keyword evidence="4" id="KW-0408">Iron</keyword>
<dbReference type="InterPro" id="IPR017896">
    <property type="entry name" value="4Fe4S_Fe-S-bd"/>
</dbReference>
<keyword evidence="6" id="KW-1133">Transmembrane helix</keyword>
<feature type="transmembrane region" description="Helical" evidence="6">
    <location>
        <begin position="167"/>
        <end position="184"/>
    </location>
</feature>
<dbReference type="GO" id="GO:0046872">
    <property type="term" value="F:metal ion binding"/>
    <property type="evidence" value="ECO:0007669"/>
    <property type="project" value="UniProtKB-KW"/>
</dbReference>
<dbReference type="Pfam" id="PF02754">
    <property type="entry name" value="CCG"/>
    <property type="match status" value="2"/>
</dbReference>
<reference evidence="8 9" key="1">
    <citation type="submission" date="2005-10" db="EMBL/GenBank/DDBJ databases">
        <title>Complete sequence of Geobacter metallireducens GS-15.</title>
        <authorList>
            <consortium name="US DOE Joint Genome Institute"/>
            <person name="Copeland A."/>
            <person name="Lucas S."/>
            <person name="Lapidus A."/>
            <person name="Barry K."/>
            <person name="Detter J.C."/>
            <person name="Glavina T."/>
            <person name="Hammon N."/>
            <person name="Israni S."/>
            <person name="Pitluck S."/>
            <person name="Di Bartolo G."/>
            <person name="Chain P."/>
            <person name="Schmutz J."/>
            <person name="Larimer F."/>
            <person name="Land M."/>
            <person name="Kyrpides N."/>
            <person name="Ivanova N."/>
            <person name="Richardson P."/>
        </authorList>
    </citation>
    <scope>NUCLEOTIDE SEQUENCE [LARGE SCALE GENOMIC DNA]</scope>
    <source>
        <strain evidence="9">ATCC 53774 / DSM 7210 / GS-15</strain>
    </source>
</reference>
<keyword evidence="1" id="KW-0004">4Fe-4S</keyword>
<gene>
    <name evidence="8" type="ordered locus">Gmet_2267</name>
</gene>
<dbReference type="GO" id="GO:0016491">
    <property type="term" value="F:oxidoreductase activity"/>
    <property type="evidence" value="ECO:0007669"/>
    <property type="project" value="UniProtKB-KW"/>
</dbReference>
<dbReference type="InterPro" id="IPR017900">
    <property type="entry name" value="4Fe4S_Fe_S_CS"/>
</dbReference>
<evidence type="ECO:0000256" key="6">
    <source>
        <dbReference type="SAM" id="Phobius"/>
    </source>
</evidence>
<keyword evidence="6" id="KW-0472">Membrane</keyword>
<evidence type="ECO:0000256" key="1">
    <source>
        <dbReference type="ARBA" id="ARBA00022485"/>
    </source>
</evidence>
<evidence type="ECO:0000313" key="8">
    <source>
        <dbReference type="EMBL" id="ABB32493.1"/>
    </source>
</evidence>
<feature type="transmembrane region" description="Helical" evidence="6">
    <location>
        <begin position="12"/>
        <end position="37"/>
    </location>
</feature>
<evidence type="ECO:0000256" key="4">
    <source>
        <dbReference type="ARBA" id="ARBA00023004"/>
    </source>
</evidence>
<feature type="domain" description="4Fe-4S ferredoxin-type" evidence="7">
    <location>
        <begin position="298"/>
        <end position="327"/>
    </location>
</feature>
<dbReference type="Gene3D" id="1.20.950.20">
    <property type="entry name" value="Transmembrane di-heme cytochromes, Chain C"/>
    <property type="match status" value="1"/>
</dbReference>
<feature type="transmembrane region" description="Helical" evidence="6">
    <location>
        <begin position="196"/>
        <end position="216"/>
    </location>
</feature>
<dbReference type="GO" id="GO:0051539">
    <property type="term" value="F:4 iron, 4 sulfur cluster binding"/>
    <property type="evidence" value="ECO:0007669"/>
    <property type="project" value="UniProtKB-KW"/>
</dbReference>
<feature type="transmembrane region" description="Helical" evidence="6">
    <location>
        <begin position="228"/>
        <end position="248"/>
    </location>
</feature>
<dbReference type="HOGENOM" id="CLU_005304_1_0_7"/>
<keyword evidence="2" id="KW-0479">Metal-binding</keyword>
<proteinExistence type="predicted"/>
<dbReference type="PANTHER" id="PTHR43255">
    <property type="entry name" value="IRON-SULFUR-BINDING OXIDOREDUCTASE FADF-RELATED-RELATED"/>
    <property type="match status" value="1"/>
</dbReference>
<dbReference type="Gene3D" id="1.10.1060.10">
    <property type="entry name" value="Alpha-helical ferredoxin"/>
    <property type="match status" value="1"/>
</dbReference>
<dbReference type="PROSITE" id="PS00198">
    <property type="entry name" value="4FE4S_FER_1"/>
    <property type="match status" value="2"/>
</dbReference>
<dbReference type="eggNOG" id="COG0247">
    <property type="taxonomic scope" value="Bacteria"/>
</dbReference>
<dbReference type="Pfam" id="PF13183">
    <property type="entry name" value="Fer4_8"/>
    <property type="match status" value="1"/>
</dbReference>
<dbReference type="Proteomes" id="UP000007073">
    <property type="component" value="Chromosome"/>
</dbReference>
<feature type="transmembrane region" description="Helical" evidence="6">
    <location>
        <begin position="125"/>
        <end position="146"/>
    </location>
</feature>
<dbReference type="InterPro" id="IPR009051">
    <property type="entry name" value="Helical_ferredxn"/>
</dbReference>
<dbReference type="AlphaFoldDB" id="Q39TD1"/>
<dbReference type="PROSITE" id="PS51379">
    <property type="entry name" value="4FE4S_FER_2"/>
    <property type="match status" value="2"/>
</dbReference>
<name>Q39TD1_GEOMG</name>
<dbReference type="RefSeq" id="WP_011366023.1">
    <property type="nucleotide sequence ID" value="NC_007517.1"/>
</dbReference>
<dbReference type="GO" id="GO:0005886">
    <property type="term" value="C:plasma membrane"/>
    <property type="evidence" value="ECO:0007669"/>
    <property type="project" value="TreeGrafter"/>
</dbReference>
<sequence length="692" mass="76675">MEQTLVSPAAAAFFGIPGYLLFSLIPLVGIGAFAYIIGKRLSPLLKGEPDPRINEVPERIVKFLKFGMLQWRQPRYLFAGVLHILLFAGFLVLSLGSISLVIIGIRDGFVLPGLGGRAGVVYSVFKDFAATIVLIVAITAAIRRGVFKPKRYDVPSRYGDKDHTGEAVLVLLLIAALVTCDMLFEGSRAAAQSQAGALHHLLVPVTGSWVAAQLFSSLSPTLLQKIHLGSYFLHEVVFFSFLCLLPFGKHFHVITSLPNVFLTKLSKGRIKPVRWGVTDDELDGLESLGVKKLEDFSWKHMLDFYSCVDCGRCSDNCPANAVGRPLSPRFISIKCRDYAFNRYPLFGDGGNQDERLIGTVLHEDEIWSCTTCGACEEECPVLIEYIDKIVDLRRGMVDEGMVPQSLQKPLGALEKRGNPWGKLEKKRADWTKEAEFAANYPVKVFDGQQQADTLYFVDSITSYDDRMQEIGRATARVLTAAGIDFGILGADERDSGNEVLRFGEETLYQTLKAHNMEVIKETGVRQIVTADPHAFNALKNDYQGLPPVEHISQTIMKSLSSGRIRFSAVEDPAKVYTFHDPCYLGRHNELYDDPRGVLDAIPGLRKVEMDRCRDRSFCCGGGGLMLFFEPEEEQRMGVLRVKMAQEAGANVIVTACPFCMVNIEDAIKVSGLEGTMEVIDLVELADRHLSVT</sequence>
<dbReference type="InterPro" id="IPR004017">
    <property type="entry name" value="Cys_rich_dom"/>
</dbReference>
<dbReference type="SUPFAM" id="SSF46548">
    <property type="entry name" value="alpha-helical ferredoxin"/>
    <property type="match status" value="1"/>
</dbReference>
<dbReference type="SUPFAM" id="SSF103501">
    <property type="entry name" value="Respiratory nitrate reductase 1 gamma chain"/>
    <property type="match status" value="1"/>
</dbReference>
<reference evidence="8 9" key="2">
    <citation type="journal article" date="2009" name="BMC Microbiol.">
        <title>The genome sequence of Geobacter metallireducens: features of metabolism, physiology and regulation common and dissimilar to Geobacter sulfurreducens.</title>
        <authorList>
            <person name="Aklujkar M."/>
            <person name="Krushkal J."/>
            <person name="DiBartolo G."/>
            <person name="Lapidus A."/>
            <person name="Land M.L."/>
            <person name="Lovley D.R."/>
        </authorList>
    </citation>
    <scope>NUCLEOTIDE SEQUENCE [LARGE SCALE GENOMIC DNA]</scope>
    <source>
        <strain evidence="9">ATCC 53774 / DSM 7210 / GS-15</strain>
    </source>
</reference>
<keyword evidence="6" id="KW-0812">Transmembrane</keyword>
<organism evidence="8 9">
    <name type="scientific">Geobacter metallireducens (strain ATCC 53774 / DSM 7210 / GS-15)</name>
    <dbReference type="NCBI Taxonomy" id="269799"/>
    <lineage>
        <taxon>Bacteria</taxon>
        <taxon>Pseudomonadati</taxon>
        <taxon>Thermodesulfobacteriota</taxon>
        <taxon>Desulfuromonadia</taxon>
        <taxon>Geobacterales</taxon>
        <taxon>Geobacteraceae</taxon>
        <taxon>Geobacter</taxon>
    </lineage>
</organism>
<evidence type="ECO:0000256" key="5">
    <source>
        <dbReference type="ARBA" id="ARBA00023014"/>
    </source>
</evidence>
<feature type="domain" description="4Fe-4S ferredoxin-type" evidence="7">
    <location>
        <begin position="358"/>
        <end position="388"/>
    </location>
</feature>
<protein>
    <submittedName>
        <fullName evidence="8">Electron transfer flavoprotein-associated cytochrome b and CCG domain pair iron-sulfur cluster-binding oxidoreductase</fullName>
    </submittedName>
</protein>
<dbReference type="KEGG" id="gme:Gmet_2267"/>
<evidence type="ECO:0000313" key="9">
    <source>
        <dbReference type="Proteomes" id="UP000007073"/>
    </source>
</evidence>
<dbReference type="STRING" id="269799.Gmet_2267"/>
<evidence type="ECO:0000259" key="7">
    <source>
        <dbReference type="PROSITE" id="PS51379"/>
    </source>
</evidence>